<accession>A0A4P7QHF8</accession>
<evidence type="ECO:0000259" key="5">
    <source>
        <dbReference type="Pfam" id="PF01593"/>
    </source>
</evidence>
<dbReference type="Proteomes" id="UP000296352">
    <property type="component" value="Chromosome"/>
</dbReference>
<dbReference type="KEGG" id="cee:CENDO_09935"/>
<dbReference type="EC" id="1.3.99.29" evidence="6"/>
<dbReference type="RefSeq" id="WP_136141851.1">
    <property type="nucleotide sequence ID" value="NZ_CP039247.1"/>
</dbReference>
<dbReference type="GO" id="GO:0016491">
    <property type="term" value="F:oxidoreductase activity"/>
    <property type="evidence" value="ECO:0007669"/>
    <property type="project" value="UniProtKB-KW"/>
</dbReference>
<keyword evidence="2 4" id="KW-0125">Carotenoid biosynthesis</keyword>
<name>A0A4P7QHF8_9CORY</name>
<dbReference type="InterPro" id="IPR014105">
    <property type="entry name" value="Carotenoid/retinoid_OxRdtase"/>
</dbReference>
<keyword evidence="3 4" id="KW-0560">Oxidoreductase</keyword>
<dbReference type="GO" id="GO:0016117">
    <property type="term" value="P:carotenoid biosynthetic process"/>
    <property type="evidence" value="ECO:0007669"/>
    <property type="project" value="UniProtKB-KW"/>
</dbReference>
<dbReference type="PANTHER" id="PTHR43734">
    <property type="entry name" value="PHYTOENE DESATURASE"/>
    <property type="match status" value="1"/>
</dbReference>
<comment type="pathway">
    <text evidence="1 4">Carotenoid biosynthesis.</text>
</comment>
<evidence type="ECO:0000256" key="3">
    <source>
        <dbReference type="ARBA" id="ARBA00023002"/>
    </source>
</evidence>
<protein>
    <submittedName>
        <fullName evidence="6">Zeta-carotene-forming phytoene desaturase</fullName>
        <ecNumber evidence="6">1.3.99.29</ecNumber>
    </submittedName>
</protein>
<sequence>MSTSTPSKPQSAVIIGAGVAGLATAALLAKDGIKVTVVERNDATGGRAGNLVLDEAPGYRWDTGPSWYLMPEAFDHFFELMGTSTAEQYELADLSPAYRLYPEGGAPIDLETGKEEVSELFESLEPGAGARIERYLDSASDAYFTALDHFLYTTFKDPRKLVHDDIRSRAGRLGSLLSKNLKDYVGNQFDDHRIQQVLTYPAVFLSTQPAKAPALYSLMSHTDLVEGVRYPRGGFAAVVAAIDALAREAGVEIITGADATAILTEATGATGISAALAKAAGLANSALSKVGVTPASAAKPARATGVRVHTPEGVRDIHADVVVSAADLHHTETALLPPELRTYPESYWAKRDPGLGTVLIFMGVEGELPELAHHTLMFSKEWDADFKAVYEGPEPSRPLGSSRSIYISRTSATDDDAAPEGHENLFVLIPVPPAEGVGQGDAYAQYTTGRVEAIADAAIEQIGQWAGIDNLAERVVVRRTLGPADFANRYNAWSGGSIGPAHTLAQSAFLRGANTSAKVDGLYYAGATTVPGVGVPMCLISAENILKRIHGDTSTGPLESLDALPGNLNGGA</sequence>
<dbReference type="InterPro" id="IPR036188">
    <property type="entry name" value="FAD/NAD-bd_sf"/>
</dbReference>
<dbReference type="NCBIfam" id="TIGR02734">
    <property type="entry name" value="crtI_fam"/>
    <property type="match status" value="1"/>
</dbReference>
<keyword evidence="7" id="KW-1185">Reference proteome</keyword>
<organism evidence="6 7">
    <name type="scientific">Corynebacterium endometrii</name>
    <dbReference type="NCBI Taxonomy" id="2488819"/>
    <lineage>
        <taxon>Bacteria</taxon>
        <taxon>Bacillati</taxon>
        <taxon>Actinomycetota</taxon>
        <taxon>Actinomycetes</taxon>
        <taxon>Mycobacteriales</taxon>
        <taxon>Corynebacteriaceae</taxon>
        <taxon>Corynebacterium</taxon>
    </lineage>
</organism>
<dbReference type="OrthoDB" id="9774675at2"/>
<evidence type="ECO:0000313" key="7">
    <source>
        <dbReference type="Proteomes" id="UP000296352"/>
    </source>
</evidence>
<feature type="domain" description="Amine oxidase" evidence="5">
    <location>
        <begin position="303"/>
        <end position="543"/>
    </location>
</feature>
<dbReference type="AlphaFoldDB" id="A0A4P7QHF8"/>
<evidence type="ECO:0000313" key="6">
    <source>
        <dbReference type="EMBL" id="QCB29241.1"/>
    </source>
</evidence>
<reference evidence="6 7" key="1">
    <citation type="submission" date="2019-04" db="EMBL/GenBank/DDBJ databases">
        <title>Corynebacterium endometrii sp. nov., isolated from the uterus of a cow with endometritis.</title>
        <authorList>
            <person name="Ballas P."/>
            <person name="Ruckert C."/>
            <person name="Wagener K."/>
            <person name="Drillich M."/>
            <person name="Kaempfer P."/>
            <person name="Busse H.-J."/>
            <person name="Ehling-Schulz M."/>
        </authorList>
    </citation>
    <scope>NUCLEOTIDE SEQUENCE [LARGE SCALE GENOMIC DNA]</scope>
    <source>
        <strain evidence="6 7">LMM-1653</strain>
    </source>
</reference>
<dbReference type="SUPFAM" id="SSF51905">
    <property type="entry name" value="FAD/NAD(P)-binding domain"/>
    <property type="match status" value="1"/>
</dbReference>
<comment type="similarity">
    <text evidence="4">Belongs to the carotenoid/retinoid oxidoreductase family.</text>
</comment>
<evidence type="ECO:0000256" key="1">
    <source>
        <dbReference type="ARBA" id="ARBA00004829"/>
    </source>
</evidence>
<dbReference type="PRINTS" id="PR00420">
    <property type="entry name" value="RNGMNOXGNASE"/>
</dbReference>
<dbReference type="PANTHER" id="PTHR43734:SF1">
    <property type="entry name" value="PHYTOENE DESATURASE"/>
    <property type="match status" value="1"/>
</dbReference>
<dbReference type="Pfam" id="PF01593">
    <property type="entry name" value="Amino_oxidase"/>
    <property type="match status" value="2"/>
</dbReference>
<gene>
    <name evidence="6" type="primary">carA2</name>
    <name evidence="6" type="ORF">CENDO_09935</name>
</gene>
<dbReference type="InterPro" id="IPR002937">
    <property type="entry name" value="Amino_oxidase"/>
</dbReference>
<evidence type="ECO:0000256" key="4">
    <source>
        <dbReference type="RuleBase" id="RU362075"/>
    </source>
</evidence>
<dbReference type="EMBL" id="CP039247">
    <property type="protein sequence ID" value="QCB29241.1"/>
    <property type="molecule type" value="Genomic_DNA"/>
</dbReference>
<dbReference type="Gene3D" id="3.50.50.60">
    <property type="entry name" value="FAD/NAD(P)-binding domain"/>
    <property type="match status" value="2"/>
</dbReference>
<evidence type="ECO:0000256" key="2">
    <source>
        <dbReference type="ARBA" id="ARBA00022746"/>
    </source>
</evidence>
<proteinExistence type="inferred from homology"/>
<feature type="domain" description="Amine oxidase" evidence="5">
    <location>
        <begin position="19"/>
        <end position="269"/>
    </location>
</feature>